<feature type="signal peptide" evidence="1">
    <location>
        <begin position="1"/>
        <end position="31"/>
    </location>
</feature>
<gene>
    <name evidence="2" type="ORF">LV75_002471</name>
</gene>
<accession>A0ABT1IBG5</accession>
<organism evidence="2 3">
    <name type="scientific">Actinokineospora diospyrosa</name>
    <dbReference type="NCBI Taxonomy" id="103728"/>
    <lineage>
        <taxon>Bacteria</taxon>
        <taxon>Bacillati</taxon>
        <taxon>Actinomycetota</taxon>
        <taxon>Actinomycetes</taxon>
        <taxon>Pseudonocardiales</taxon>
        <taxon>Pseudonocardiaceae</taxon>
        <taxon>Actinokineospora</taxon>
    </lineage>
</organism>
<dbReference type="RefSeq" id="WP_253886954.1">
    <property type="nucleotide sequence ID" value="NZ_BAAAVB010000013.1"/>
</dbReference>
<comment type="caution">
    <text evidence="2">The sequence shown here is derived from an EMBL/GenBank/DDBJ whole genome shotgun (WGS) entry which is preliminary data.</text>
</comment>
<protein>
    <submittedName>
        <fullName evidence="2">Uncharacterized protein</fullName>
    </submittedName>
</protein>
<proteinExistence type="predicted"/>
<reference evidence="2 3" key="1">
    <citation type="submission" date="2022-06" db="EMBL/GenBank/DDBJ databases">
        <title>Genomic Encyclopedia of Archaeal and Bacterial Type Strains, Phase II (KMG-II): from individual species to whole genera.</title>
        <authorList>
            <person name="Goeker M."/>
        </authorList>
    </citation>
    <scope>NUCLEOTIDE SEQUENCE [LARGE SCALE GENOMIC DNA]</scope>
    <source>
        <strain evidence="2 3">DSM 44255</strain>
    </source>
</reference>
<name>A0ABT1IBG5_9PSEU</name>
<evidence type="ECO:0000313" key="2">
    <source>
        <dbReference type="EMBL" id="MCP2269970.1"/>
    </source>
</evidence>
<dbReference type="EMBL" id="JAMTCO010000006">
    <property type="protein sequence ID" value="MCP2269970.1"/>
    <property type="molecule type" value="Genomic_DNA"/>
</dbReference>
<sequence length="331" mass="34164">MKRAVLSRAVAAVLCVAAVWLSVATAPSASATPGCSVSNSSPVTGGYAVDLYCDGYYHRAVASTLGEANAEAYALAQLSANTGKKCSSSSHRWITGGYVVDLYCDGYYHTAAAANLTLASYEARALAALSAATGKKCTGSSQRSISGGYVIDLYCDGYYHTAAGDTLTDATAESRALAQLAVNTGKKCTGSSQRSISGGYVVDLYCDGHYHTAAATYLTTASYEARALAILGVTTGKECTYASQRSVTGGYVVDLYCGGDYHSAAGTTLTEAMVESRALAQLAANTGKRCTYASHRAVSGGYSVDLYCAGVYHTAVGSTVTDASRWARALA</sequence>
<evidence type="ECO:0000256" key="1">
    <source>
        <dbReference type="SAM" id="SignalP"/>
    </source>
</evidence>
<keyword evidence="1" id="KW-0732">Signal</keyword>
<dbReference type="Proteomes" id="UP001205185">
    <property type="component" value="Unassembled WGS sequence"/>
</dbReference>
<feature type="chain" id="PRO_5045484396" evidence="1">
    <location>
        <begin position="32"/>
        <end position="331"/>
    </location>
</feature>
<evidence type="ECO:0000313" key="3">
    <source>
        <dbReference type="Proteomes" id="UP001205185"/>
    </source>
</evidence>
<keyword evidence="3" id="KW-1185">Reference proteome</keyword>